<dbReference type="OrthoDB" id="128950at2759"/>
<proteinExistence type="predicted"/>
<comment type="caution">
    <text evidence="2">The sequence shown here is derived from an EMBL/GenBank/DDBJ whole genome shotgun (WGS) entry which is preliminary data.</text>
</comment>
<feature type="compositionally biased region" description="Basic and acidic residues" evidence="1">
    <location>
        <begin position="491"/>
        <end position="500"/>
    </location>
</feature>
<sequence length="828" mass="92320">MGKLLAWGDALFLVRCELGKLQLQRVIVDAEEKKASLRPCSVQYDGESAALPTDARLVAAKEVEDAELATRYAVLIFQASQDIAMQSNADSSPASQKRRRSTENKMAVAPEDDAEESMMGSGCGECLFFCVLHETESGKEIEMRLLNVLEIPTRSDEAVAAAGKDLNTLQVFLMDGPFVLLFERCSQLATVLKLQRATEAGGGSGFYVWREHVDVVDGIKGDASAPFELASCAEVFELITDFASCDLVAFNHVGHAHTGNFDGIHKLDASCQLLLLNDVPGIIDSSTCRIGSEVSIDKSEWGDGQLLKRSVLIAQKAITPETKLYCHRLRLREEKKAKHGSDSRKRSRDEKSGSKGLKPEPFHYIERTQRASSRDRNAIHFEDETNNTLAASQSQLGKVADSLFARVTNGLQELKRLQMIMGDKHALACKLNQLIAQQWQKQQTRASHSKDRSLLTLIHSTQEDGNFGTISKTLVDMETIVSAPSRTLRNPAKDETKEHVPGSSMGDPKLEQQVSLEHFRVVEYVPSSSLIHAEVVLKNLSGTILNDSFVVLTAPKRVPTQGWRCSCSVVPEFSPVADKTDHTTGAARFQLELQFRPSFPFLRERRPVEVTLWLHWGASRDDVRSDTTLAWRPSASALAVASVKIHPDDVLSVGRESLTNIGVNWCHGSSSKDHEQLLFISSGSNLGSWFRHPRFGVSTSVASVIRPTFALVSLDVRSHELLMYELSRMVANLPSDVYVMHNPLQHTHLRALQRVLRSMRQEILATQQRNSEEKLVKEYGTQRKQIRKTTASLHRSIQRDTDLQVNQLLQELQKRVNFHAIWFDVSTV</sequence>
<feature type="region of interest" description="Disordered" evidence="1">
    <location>
        <begin position="335"/>
        <end position="363"/>
    </location>
</feature>
<dbReference type="Proteomes" id="UP000694044">
    <property type="component" value="Unassembled WGS sequence"/>
</dbReference>
<dbReference type="AlphaFoldDB" id="A0A8T1VHC5"/>
<accession>A0A8T1VHC5</accession>
<feature type="region of interest" description="Disordered" evidence="1">
    <location>
        <begin position="87"/>
        <end position="117"/>
    </location>
</feature>
<evidence type="ECO:0000256" key="1">
    <source>
        <dbReference type="SAM" id="MobiDB-lite"/>
    </source>
</evidence>
<protein>
    <submittedName>
        <fullName evidence="2">Uncharacterized protein</fullName>
    </submittedName>
</protein>
<gene>
    <name evidence="2" type="ORF">PHYPSEUDO_006973</name>
</gene>
<feature type="region of interest" description="Disordered" evidence="1">
    <location>
        <begin position="489"/>
        <end position="508"/>
    </location>
</feature>
<keyword evidence="3" id="KW-1185">Reference proteome</keyword>
<organism evidence="2 3">
    <name type="scientific">Phytophthora pseudosyringae</name>
    <dbReference type="NCBI Taxonomy" id="221518"/>
    <lineage>
        <taxon>Eukaryota</taxon>
        <taxon>Sar</taxon>
        <taxon>Stramenopiles</taxon>
        <taxon>Oomycota</taxon>
        <taxon>Peronosporomycetes</taxon>
        <taxon>Peronosporales</taxon>
        <taxon>Peronosporaceae</taxon>
        <taxon>Phytophthora</taxon>
    </lineage>
</organism>
<dbReference type="EMBL" id="JAGDFM010000284">
    <property type="protein sequence ID" value="KAG7380632.1"/>
    <property type="molecule type" value="Genomic_DNA"/>
</dbReference>
<evidence type="ECO:0000313" key="2">
    <source>
        <dbReference type="EMBL" id="KAG7380632.1"/>
    </source>
</evidence>
<name>A0A8T1VHC5_9STRA</name>
<evidence type="ECO:0000313" key="3">
    <source>
        <dbReference type="Proteomes" id="UP000694044"/>
    </source>
</evidence>
<reference evidence="2" key="1">
    <citation type="submission" date="2021-02" db="EMBL/GenBank/DDBJ databases">
        <authorList>
            <person name="Palmer J.M."/>
        </authorList>
    </citation>
    <scope>NUCLEOTIDE SEQUENCE</scope>
    <source>
        <strain evidence="2">SCRP734</strain>
    </source>
</reference>